<reference evidence="3" key="2">
    <citation type="submission" date="2017-05" db="EMBL/GenBank/DDBJ databases">
        <title>Improved OligoMM genomes.</title>
        <authorList>
            <person name="Garzetti D."/>
        </authorList>
    </citation>
    <scope>NUCLEOTIDE SEQUENCE [LARGE SCALE GENOMIC DNA]</scope>
    <source>
        <strain evidence="3">KB18</strain>
    </source>
</reference>
<proteinExistence type="predicted"/>
<reference evidence="1" key="1">
    <citation type="journal article" date="2017" name="Genome Announc.">
        <title>High-Quality Whole-Genome Sequences of the Oligo-Mouse-Microbiota Bacterial Community.</title>
        <authorList>
            <person name="Garzetti D."/>
            <person name="Brugiroux S."/>
            <person name="Bunk B."/>
            <person name="Pukall R."/>
            <person name="McCoy K.D."/>
            <person name="Macpherson A.J."/>
            <person name="Stecher B."/>
        </authorList>
    </citation>
    <scope>NUCLEOTIDE SEQUENCE</scope>
    <source>
        <strain evidence="1">KB18</strain>
    </source>
</reference>
<dbReference type="Proteomes" id="UP000196710">
    <property type="component" value="Chromosome"/>
</dbReference>
<protein>
    <submittedName>
        <fullName evidence="2">Uncharacterized protein</fullName>
    </submittedName>
</protein>
<dbReference type="KEGG" id="amur:ADH66_12795"/>
<dbReference type="RefSeq" id="WP_066540018.1">
    <property type="nucleotide sequence ID" value="NZ_CP021422.1"/>
</dbReference>
<reference evidence="2 4" key="3">
    <citation type="submission" date="2020-11" db="EMBL/GenBank/DDBJ databases">
        <title>Closed and high quality bacterial genomes of the OMM12 community.</title>
        <authorList>
            <person name="Marbouty M."/>
            <person name="Lamy-Besnier Q."/>
            <person name="Debarbieux L."/>
            <person name="Koszul R."/>
        </authorList>
    </citation>
    <scope>NUCLEOTIDE SEQUENCE [LARGE SCALE GENOMIC DNA]</scope>
    <source>
        <strain evidence="2 4">KB18</strain>
    </source>
</reference>
<dbReference type="EMBL" id="CP065321">
    <property type="protein sequence ID" value="QQR30706.1"/>
    <property type="molecule type" value="Genomic_DNA"/>
</dbReference>
<accession>A0A1Z2XSN0</accession>
<dbReference type="EMBL" id="CP021422">
    <property type="protein sequence ID" value="ASB41450.1"/>
    <property type="molecule type" value="Genomic_DNA"/>
</dbReference>
<evidence type="ECO:0000313" key="2">
    <source>
        <dbReference type="EMBL" id="QQR30706.1"/>
    </source>
</evidence>
<dbReference type="Proteomes" id="UP000596035">
    <property type="component" value="Chromosome"/>
</dbReference>
<sequence>MPDRARRKQYVEVIATHHIDGSVRPQQIIFAQGPIYDVEDVKGVTKVKTTSTLEIANRYSVVVTGKETYLYEDCGKWFVLMKS</sequence>
<name>A0A1Z2XSN0_9FIRM</name>
<evidence type="ECO:0000313" key="4">
    <source>
        <dbReference type="Proteomes" id="UP000596035"/>
    </source>
</evidence>
<evidence type="ECO:0000313" key="3">
    <source>
        <dbReference type="Proteomes" id="UP000196710"/>
    </source>
</evidence>
<keyword evidence="3" id="KW-1185">Reference proteome</keyword>
<gene>
    <name evidence="1" type="ORF">ADH66_12795</name>
    <name evidence="2" type="ORF">I5Q82_03105</name>
</gene>
<dbReference type="AlphaFoldDB" id="A0A1Z2XSN0"/>
<evidence type="ECO:0000313" key="1">
    <source>
        <dbReference type="EMBL" id="ASB41450.1"/>
    </source>
</evidence>
<organism evidence="2 4">
    <name type="scientific">Acutalibacter muris</name>
    <dbReference type="NCBI Taxonomy" id="1796620"/>
    <lineage>
        <taxon>Bacteria</taxon>
        <taxon>Bacillati</taxon>
        <taxon>Bacillota</taxon>
        <taxon>Clostridia</taxon>
        <taxon>Eubacteriales</taxon>
        <taxon>Acutalibacteraceae</taxon>
        <taxon>Acutalibacter</taxon>
    </lineage>
</organism>